<feature type="domain" description="ABC transmembrane type-1" evidence="9">
    <location>
        <begin position="22"/>
        <end position="301"/>
    </location>
</feature>
<organism evidence="10 11">
    <name type="scientific">Leuconostoc holzapfelii</name>
    <dbReference type="NCBI Taxonomy" id="434464"/>
    <lineage>
        <taxon>Bacteria</taxon>
        <taxon>Bacillati</taxon>
        <taxon>Bacillota</taxon>
        <taxon>Bacilli</taxon>
        <taxon>Lactobacillales</taxon>
        <taxon>Lactobacillaceae</taxon>
        <taxon>Leuconostoc</taxon>
    </lineage>
</organism>
<dbReference type="InterPro" id="IPR003439">
    <property type="entry name" value="ABC_transporter-like_ATP-bd"/>
</dbReference>
<dbReference type="PROSITE" id="PS50893">
    <property type="entry name" value="ABC_TRANSPORTER_2"/>
    <property type="match status" value="1"/>
</dbReference>
<evidence type="ECO:0000256" key="5">
    <source>
        <dbReference type="ARBA" id="ARBA00022989"/>
    </source>
</evidence>
<feature type="transmembrane region" description="Helical" evidence="7">
    <location>
        <begin position="242"/>
        <end position="266"/>
    </location>
</feature>
<dbReference type="RefSeq" id="WP_261657460.1">
    <property type="nucleotide sequence ID" value="NZ_QVOV01000008.1"/>
</dbReference>
<dbReference type="Gene3D" id="3.40.50.300">
    <property type="entry name" value="P-loop containing nucleotide triphosphate hydrolases"/>
    <property type="match status" value="1"/>
</dbReference>
<feature type="transmembrane region" description="Helical" evidence="7">
    <location>
        <begin position="162"/>
        <end position="179"/>
    </location>
</feature>
<evidence type="ECO:0000256" key="4">
    <source>
        <dbReference type="ARBA" id="ARBA00022840"/>
    </source>
</evidence>
<dbReference type="SUPFAM" id="SSF52540">
    <property type="entry name" value="P-loop containing nucleoside triphosphate hydrolases"/>
    <property type="match status" value="1"/>
</dbReference>
<dbReference type="InterPro" id="IPR003593">
    <property type="entry name" value="AAA+_ATPase"/>
</dbReference>
<dbReference type="SUPFAM" id="SSF90123">
    <property type="entry name" value="ABC transporter transmembrane region"/>
    <property type="match status" value="1"/>
</dbReference>
<dbReference type="InterPro" id="IPR011527">
    <property type="entry name" value="ABC1_TM_dom"/>
</dbReference>
<feature type="transmembrane region" description="Helical" evidence="7">
    <location>
        <begin position="58"/>
        <end position="77"/>
    </location>
</feature>
<keyword evidence="3" id="KW-0547">Nucleotide-binding</keyword>
<proteinExistence type="predicted"/>
<dbReference type="PANTHER" id="PTHR43394:SF1">
    <property type="entry name" value="ATP-BINDING CASSETTE SUB-FAMILY B MEMBER 10, MITOCHONDRIAL"/>
    <property type="match status" value="1"/>
</dbReference>
<dbReference type="InterPro" id="IPR036640">
    <property type="entry name" value="ABC1_TM_sf"/>
</dbReference>
<sequence>MIEKIAKKFALSHLGAKGFIKSCVFAFGNNVVKMLPMMIFIMLLLGIDGTQALMTTPLILLMTVCAIVAVLYVVNYFDYTQLYVSSYKESARNRFRLIDKMRELPISYYAKHSTTDLTNVVLNDVADQEKLMSGPMPRMIGSLLFMLLGFVSMCRFNFEMTLILFATYPVGALIFWLTGQIEKRAHEKYSTQLAHQSSTFQEFIERMPEVRFFNFVDQAKNEFFSLLKTQEKSHLKTELSTAVFHSLITSVIQVNLLLILFVGGTWWTTNQISLVTLLIYILVATRFNTAIVSIFEALSQYRFTKIRMNRLQEIFDTQSQSGTQKPDLQHYHFNVKNLHFGYDQDHEILKGITCHIPEKQVTAIVGPSGSGKSTFLRVLAKFYDYQMGEVQLDGVPVKDIDPEYLFRQISMVFQEVVLFNRSIKENIRIGNPSATDAQVLEAAKLAQCDEFALRLPAGYDTVIGENGRLLSGGQRQRVAIARAILKDSPMLFLDETSSGLDYENEYYVQKALSQLVVGKTVIVVAHRLKTVESADQILVLADGQLKETGNQATLLKNNGLFAKLWQLENHDASREW</sequence>
<evidence type="ECO:0000259" key="8">
    <source>
        <dbReference type="PROSITE" id="PS50893"/>
    </source>
</evidence>
<dbReference type="EMBL" id="QVOV01000008">
    <property type="protein sequence ID" value="MCT8389925.1"/>
    <property type="molecule type" value="Genomic_DNA"/>
</dbReference>
<evidence type="ECO:0000256" key="2">
    <source>
        <dbReference type="ARBA" id="ARBA00022692"/>
    </source>
</evidence>
<evidence type="ECO:0000256" key="6">
    <source>
        <dbReference type="ARBA" id="ARBA00023136"/>
    </source>
</evidence>
<dbReference type="Pfam" id="PF00664">
    <property type="entry name" value="ABC_membrane"/>
    <property type="match status" value="1"/>
</dbReference>
<reference evidence="10 11" key="1">
    <citation type="submission" date="2018-08" db="EMBL/GenBank/DDBJ databases">
        <title>Draft genome sequences of Leuconostoc spp. and Weissella spp. with biocontrol potential.</title>
        <authorList>
            <person name="Lo R."/>
            <person name="Ho V.T.T."/>
            <person name="Turner M.S."/>
        </authorList>
    </citation>
    <scope>NUCLEOTIDE SEQUENCE [LARGE SCALE GENOMIC DNA]</scope>
    <source>
        <strain evidence="10 11">733</strain>
    </source>
</reference>
<keyword evidence="2 7" id="KW-0812">Transmembrane</keyword>
<dbReference type="SMART" id="SM00382">
    <property type="entry name" value="AAA"/>
    <property type="match status" value="1"/>
</dbReference>
<dbReference type="Gene3D" id="1.20.1560.10">
    <property type="entry name" value="ABC transporter type 1, transmembrane domain"/>
    <property type="match status" value="1"/>
</dbReference>
<feature type="transmembrane region" description="Helical" evidence="7">
    <location>
        <begin position="272"/>
        <end position="298"/>
    </location>
</feature>
<dbReference type="Pfam" id="PF00005">
    <property type="entry name" value="ABC_tran"/>
    <property type="match status" value="1"/>
</dbReference>
<evidence type="ECO:0000256" key="7">
    <source>
        <dbReference type="SAM" id="Phobius"/>
    </source>
</evidence>
<dbReference type="PROSITE" id="PS50929">
    <property type="entry name" value="ABC_TM1F"/>
    <property type="match status" value="1"/>
</dbReference>
<dbReference type="InterPro" id="IPR039421">
    <property type="entry name" value="Type_1_exporter"/>
</dbReference>
<evidence type="ECO:0000256" key="3">
    <source>
        <dbReference type="ARBA" id="ARBA00022741"/>
    </source>
</evidence>
<gene>
    <name evidence="10" type="ORF">D0501_07575</name>
</gene>
<comment type="caution">
    <text evidence="10">The sequence shown here is derived from an EMBL/GenBank/DDBJ whole genome shotgun (WGS) entry which is preliminary data.</text>
</comment>
<dbReference type="PANTHER" id="PTHR43394">
    <property type="entry name" value="ATP-DEPENDENT PERMEASE MDL1, MITOCHONDRIAL"/>
    <property type="match status" value="1"/>
</dbReference>
<keyword evidence="5 7" id="KW-1133">Transmembrane helix</keyword>
<dbReference type="PROSITE" id="PS00211">
    <property type="entry name" value="ABC_TRANSPORTER_1"/>
    <property type="match status" value="1"/>
</dbReference>
<keyword evidence="11" id="KW-1185">Reference proteome</keyword>
<accession>A0ABT2NZ72</accession>
<dbReference type="InterPro" id="IPR017871">
    <property type="entry name" value="ABC_transporter-like_CS"/>
</dbReference>
<dbReference type="Proteomes" id="UP001525857">
    <property type="component" value="Unassembled WGS sequence"/>
</dbReference>
<dbReference type="InterPro" id="IPR027417">
    <property type="entry name" value="P-loop_NTPase"/>
</dbReference>
<feature type="transmembrane region" description="Helical" evidence="7">
    <location>
        <begin position="20"/>
        <end position="46"/>
    </location>
</feature>
<keyword evidence="6 7" id="KW-0472">Membrane</keyword>
<evidence type="ECO:0000259" key="9">
    <source>
        <dbReference type="PROSITE" id="PS50929"/>
    </source>
</evidence>
<protein>
    <submittedName>
        <fullName evidence="10">ABC transporter ATP-binding protein</fullName>
    </submittedName>
</protein>
<evidence type="ECO:0000313" key="10">
    <source>
        <dbReference type="EMBL" id="MCT8389925.1"/>
    </source>
</evidence>
<dbReference type="GO" id="GO:0005524">
    <property type="term" value="F:ATP binding"/>
    <property type="evidence" value="ECO:0007669"/>
    <property type="project" value="UniProtKB-KW"/>
</dbReference>
<evidence type="ECO:0000256" key="1">
    <source>
        <dbReference type="ARBA" id="ARBA00004651"/>
    </source>
</evidence>
<evidence type="ECO:0000313" key="11">
    <source>
        <dbReference type="Proteomes" id="UP001525857"/>
    </source>
</evidence>
<keyword evidence="4 10" id="KW-0067">ATP-binding</keyword>
<comment type="subcellular location">
    <subcellularLocation>
        <location evidence="1">Cell membrane</location>
        <topology evidence="1">Multi-pass membrane protein</topology>
    </subcellularLocation>
</comment>
<feature type="domain" description="ABC transporter" evidence="8">
    <location>
        <begin position="333"/>
        <end position="567"/>
    </location>
</feature>
<name>A0ABT2NZ72_9LACO</name>